<name>A0A1X3DFA2_9NEIS</name>
<dbReference type="Proteomes" id="UP000193118">
    <property type="component" value="Unassembled WGS sequence"/>
</dbReference>
<evidence type="ECO:0000313" key="2">
    <source>
        <dbReference type="Proteomes" id="UP000193118"/>
    </source>
</evidence>
<sequence>MEIFVFKNTRALPEYFLFRRNNRYSGECRQMRRRRLVFQKPKALPDIFKEGRLKTFPFCRAQQSDSYPNKYFSRKHRALALDLKTSCRII</sequence>
<accession>A0A1X3DFA2</accession>
<proteinExistence type="predicted"/>
<dbReference type="EMBL" id="MTBO01000002">
    <property type="protein sequence ID" value="OSI18593.1"/>
    <property type="molecule type" value="Genomic_DNA"/>
</dbReference>
<gene>
    <name evidence="1" type="ORF">BWD09_02165</name>
</gene>
<comment type="caution">
    <text evidence="1">The sequence shown here is derived from an EMBL/GenBank/DDBJ whole genome shotgun (WGS) entry which is preliminary data.</text>
</comment>
<dbReference type="AlphaFoldDB" id="A0A1X3DFA2"/>
<dbReference type="STRING" id="194197.BWD09_02165"/>
<protein>
    <submittedName>
        <fullName evidence="1">Uncharacterized protein</fullName>
    </submittedName>
</protein>
<organism evidence="1 2">
    <name type="scientific">Neisseria dentiae</name>
    <dbReference type="NCBI Taxonomy" id="194197"/>
    <lineage>
        <taxon>Bacteria</taxon>
        <taxon>Pseudomonadati</taxon>
        <taxon>Pseudomonadota</taxon>
        <taxon>Betaproteobacteria</taxon>
        <taxon>Neisseriales</taxon>
        <taxon>Neisseriaceae</taxon>
        <taxon>Neisseria</taxon>
    </lineage>
</organism>
<evidence type="ECO:0000313" key="1">
    <source>
        <dbReference type="EMBL" id="OSI18593.1"/>
    </source>
</evidence>
<reference evidence="2" key="1">
    <citation type="submission" date="2017-01" db="EMBL/GenBank/DDBJ databases">
        <authorList>
            <person name="Wolfgang W.J."/>
            <person name="Cole J."/>
            <person name="Wroblewski D."/>
            <person name="Mcginnis J."/>
            <person name="Musser K.A."/>
        </authorList>
    </citation>
    <scope>NUCLEOTIDE SEQUENCE [LARGE SCALE GENOMIC DNA]</scope>
    <source>
        <strain evidence="2">DSM 19151</strain>
    </source>
</reference>
<keyword evidence="2" id="KW-1185">Reference proteome</keyword>